<feature type="transmembrane region" description="Helical" evidence="1">
    <location>
        <begin position="81"/>
        <end position="102"/>
    </location>
</feature>
<dbReference type="OrthoDB" id="1454725at2"/>
<dbReference type="RefSeq" id="WP_109263642.1">
    <property type="nucleotide sequence ID" value="NZ_QEWP01000004.1"/>
</dbReference>
<dbReference type="EMBL" id="QEWP01000004">
    <property type="protein sequence ID" value="PWE00019.1"/>
    <property type="molecule type" value="Genomic_DNA"/>
</dbReference>
<feature type="transmembrane region" description="Helical" evidence="1">
    <location>
        <begin position="148"/>
        <end position="168"/>
    </location>
</feature>
<evidence type="ECO:0000313" key="2">
    <source>
        <dbReference type="EMBL" id="PWE00019.1"/>
    </source>
</evidence>
<keyword evidence="1" id="KW-1133">Transmembrane helix</keyword>
<evidence type="ECO:0000256" key="1">
    <source>
        <dbReference type="SAM" id="Phobius"/>
    </source>
</evidence>
<dbReference type="AlphaFoldDB" id="A0A2U2BAC4"/>
<feature type="transmembrane region" description="Helical" evidence="1">
    <location>
        <begin position="108"/>
        <end position="127"/>
    </location>
</feature>
<comment type="caution">
    <text evidence="2">The sequence shown here is derived from an EMBL/GenBank/DDBJ whole genome shotgun (WGS) entry which is preliminary data.</text>
</comment>
<accession>A0A2U2BAC4</accession>
<organism evidence="2 3">
    <name type="scientific">Marinilabilia rubra</name>
    <dbReference type="NCBI Taxonomy" id="2162893"/>
    <lineage>
        <taxon>Bacteria</taxon>
        <taxon>Pseudomonadati</taxon>
        <taxon>Bacteroidota</taxon>
        <taxon>Bacteroidia</taxon>
        <taxon>Marinilabiliales</taxon>
        <taxon>Marinilabiliaceae</taxon>
        <taxon>Marinilabilia</taxon>
    </lineage>
</organism>
<keyword evidence="1" id="KW-0812">Transmembrane</keyword>
<evidence type="ECO:0000313" key="3">
    <source>
        <dbReference type="Proteomes" id="UP000244956"/>
    </source>
</evidence>
<sequence>MLENFDILSKWFVATASLLTVLLKVLDSLSKERRKKSLADDLKLIRDLLDRKTHESDVISEELYFQKIEEYILLSDSRFKWFNTLYALLLFVGFGYWTIYLIDNSNDFNPWSLLTALISIVGVGLLLDTDFKSKQKDKKLFSIEILKGIYTGIIMLLFSTVSALVLLLNFSGYTNWYIIPGVLLPLSLKVIHDSIEIKKNKLPTIHEKTIGGQ</sequence>
<proteinExistence type="predicted"/>
<reference evidence="2 3" key="1">
    <citation type="submission" date="2018-05" db="EMBL/GenBank/DDBJ databases">
        <title>Marinilabilia rubrum sp. nov., isolated from saltern sediment.</title>
        <authorList>
            <person name="Zhang R."/>
        </authorList>
    </citation>
    <scope>NUCLEOTIDE SEQUENCE [LARGE SCALE GENOMIC DNA]</scope>
    <source>
        <strain evidence="2 3">WTE16</strain>
    </source>
</reference>
<dbReference type="Proteomes" id="UP000244956">
    <property type="component" value="Unassembled WGS sequence"/>
</dbReference>
<protein>
    <submittedName>
        <fullName evidence="2">Uncharacterized protein</fullName>
    </submittedName>
</protein>
<name>A0A2U2BAC4_9BACT</name>
<keyword evidence="3" id="KW-1185">Reference proteome</keyword>
<keyword evidence="1" id="KW-0472">Membrane</keyword>
<gene>
    <name evidence="2" type="ORF">DDZ16_06550</name>
</gene>